<dbReference type="EMBL" id="JARBHB010000015">
    <property type="protein sequence ID" value="KAJ8867455.1"/>
    <property type="molecule type" value="Genomic_DNA"/>
</dbReference>
<feature type="compositionally biased region" description="Polar residues" evidence="1">
    <location>
        <begin position="138"/>
        <end position="152"/>
    </location>
</feature>
<name>A0ABQ9G4R3_9NEOP</name>
<evidence type="ECO:0000313" key="2">
    <source>
        <dbReference type="EMBL" id="KAJ8867455.1"/>
    </source>
</evidence>
<gene>
    <name evidence="2" type="ORF">PR048_031257</name>
</gene>
<dbReference type="Proteomes" id="UP001159363">
    <property type="component" value="Chromosome 14"/>
</dbReference>
<sequence length="707" mass="77974">MIDVSEFRLALKSISHRRGGTRSTVHSINSGGSSYLALGPHSIIHKVRDVVLTASVFSGEALERPACLQYRSYKGMIHDKLGGEEGGSIPLCRSDGLGRHIRPLQSSETSSVRSTGDIKQNRHRGTSNTEVKYPLTPRTPSGTRQQYGATSRRNTEERTVPRLIMFLRLIYINEIELAERASLAVSNTPQYKYSAHQNLTRLQHFSSSAIAEVLAARHLVVRNVLGSSPGLRHKCNRKFVLLSPTGCCVTPDMPQHTLQERACCMEHYVRRYRTGRTGMNGDPSLASALNDAVVWWLDNSPPTNANRVPFLTGCPQDFRARGSCRTMPLVGGFPRGSLVSNTLAFRHCSYLVIRSTPPPPPVLALNCIFHLGNGHACLGNQNQWGGRGGGRGRSADFGTNPVSRRVRFAAESLPMPPDQRVFSGISHLSLPCISALLHTHLASPSSPLTSSMLRLAYGCRTQREEDKRHILKAYLVEAYKVVQCTVDSQMSSKRLKKCNHRMLENPDAEDIETVLLSASGVHLGFHSSLATVQETTSSAVYAALVQTVWNHHLESRLDQGVLEQGTSHRACVVPSEHPLAMRRHTAKHSREQYQVRSWEPLFRLIDEVVNSCSLVSLSAATFPASFTSIRAVILACGLRISVEDFIELLLCREVKCCEVSWCLLSAVHTRRKQQEPATIAGPGETGCTAATHERAARHPLHTCCDVS</sequence>
<reference evidence="2 3" key="1">
    <citation type="submission" date="2023-02" db="EMBL/GenBank/DDBJ databases">
        <title>LHISI_Scaffold_Assembly.</title>
        <authorList>
            <person name="Stuart O.P."/>
            <person name="Cleave R."/>
            <person name="Magrath M.J.L."/>
            <person name="Mikheyev A.S."/>
        </authorList>
    </citation>
    <scope>NUCLEOTIDE SEQUENCE [LARGE SCALE GENOMIC DNA]</scope>
    <source>
        <strain evidence="2">Daus_M_001</strain>
        <tissue evidence="2">Leg muscle</tissue>
    </source>
</reference>
<keyword evidence="3" id="KW-1185">Reference proteome</keyword>
<feature type="region of interest" description="Disordered" evidence="1">
    <location>
        <begin position="104"/>
        <end position="155"/>
    </location>
</feature>
<evidence type="ECO:0000256" key="1">
    <source>
        <dbReference type="SAM" id="MobiDB-lite"/>
    </source>
</evidence>
<accession>A0ABQ9G4R3</accession>
<evidence type="ECO:0000313" key="3">
    <source>
        <dbReference type="Proteomes" id="UP001159363"/>
    </source>
</evidence>
<feature type="compositionally biased region" description="Polar residues" evidence="1">
    <location>
        <begin position="104"/>
        <end position="118"/>
    </location>
</feature>
<comment type="caution">
    <text evidence="2">The sequence shown here is derived from an EMBL/GenBank/DDBJ whole genome shotgun (WGS) entry which is preliminary data.</text>
</comment>
<proteinExistence type="predicted"/>
<protein>
    <submittedName>
        <fullName evidence="2">Uncharacterized protein</fullName>
    </submittedName>
</protein>
<organism evidence="2 3">
    <name type="scientific">Dryococelus australis</name>
    <dbReference type="NCBI Taxonomy" id="614101"/>
    <lineage>
        <taxon>Eukaryota</taxon>
        <taxon>Metazoa</taxon>
        <taxon>Ecdysozoa</taxon>
        <taxon>Arthropoda</taxon>
        <taxon>Hexapoda</taxon>
        <taxon>Insecta</taxon>
        <taxon>Pterygota</taxon>
        <taxon>Neoptera</taxon>
        <taxon>Polyneoptera</taxon>
        <taxon>Phasmatodea</taxon>
        <taxon>Verophasmatodea</taxon>
        <taxon>Anareolatae</taxon>
        <taxon>Phasmatidae</taxon>
        <taxon>Eurycanthinae</taxon>
        <taxon>Dryococelus</taxon>
    </lineage>
</organism>